<dbReference type="PROSITE" id="PS01035">
    <property type="entry name" value="PTS_EIIB_TYPE_1_CYS"/>
    <property type="match status" value="1"/>
</dbReference>
<dbReference type="Gene3D" id="2.70.70.10">
    <property type="entry name" value="Glucose Permease (Domain IIA)"/>
    <property type="match status" value="1"/>
</dbReference>
<proteinExistence type="predicted"/>
<gene>
    <name evidence="16" type="ORF">V6668_15925</name>
</gene>
<feature type="transmembrane region" description="Helical" evidence="12">
    <location>
        <begin position="104"/>
        <end position="129"/>
    </location>
</feature>
<feature type="transmembrane region" description="Helical" evidence="12">
    <location>
        <begin position="245"/>
        <end position="264"/>
    </location>
</feature>
<dbReference type="PROSITE" id="PS51093">
    <property type="entry name" value="PTS_EIIA_TYPE_1"/>
    <property type="match status" value="1"/>
</dbReference>
<keyword evidence="6" id="KW-0598">Phosphotransferase system</keyword>
<dbReference type="PANTHER" id="PTHR30175">
    <property type="entry name" value="PHOSPHOTRANSFERASE SYSTEM TRANSPORT PROTEIN"/>
    <property type="match status" value="1"/>
</dbReference>
<protein>
    <submittedName>
        <fullName evidence="16">Glucose PTS transporter subunit IIA</fullName>
    </submittedName>
</protein>
<evidence type="ECO:0000313" key="16">
    <source>
        <dbReference type="EMBL" id="WWP18013.1"/>
    </source>
</evidence>
<dbReference type="Pfam" id="PF00367">
    <property type="entry name" value="PTS_EIIB"/>
    <property type="match status" value="1"/>
</dbReference>
<keyword evidence="3" id="KW-1003">Cell membrane</keyword>
<accession>A0ABD8AKM8</accession>
<evidence type="ECO:0000256" key="4">
    <source>
        <dbReference type="ARBA" id="ARBA00022597"/>
    </source>
</evidence>
<dbReference type="FunFam" id="2.70.70.10:FF:000001">
    <property type="entry name" value="PTS system glucose-specific IIA component"/>
    <property type="match status" value="1"/>
</dbReference>
<dbReference type="NCBIfam" id="TIGR00830">
    <property type="entry name" value="PTBA"/>
    <property type="match status" value="1"/>
</dbReference>
<evidence type="ECO:0000313" key="17">
    <source>
        <dbReference type="Proteomes" id="UP001364764"/>
    </source>
</evidence>
<dbReference type="CDD" id="cd00212">
    <property type="entry name" value="PTS_IIB_glc"/>
    <property type="match status" value="1"/>
</dbReference>
<evidence type="ECO:0000256" key="10">
    <source>
        <dbReference type="ARBA" id="ARBA00023136"/>
    </source>
</evidence>
<feature type="domain" description="PTS EIIB type-1" evidence="14">
    <location>
        <begin position="3"/>
        <end position="85"/>
    </location>
</feature>
<keyword evidence="4" id="KW-0762">Sugar transport</keyword>
<dbReference type="PANTHER" id="PTHR30175:SF1">
    <property type="entry name" value="PTS SYSTEM ARBUTIN-, CELLOBIOSE-, AND SALICIN-SPECIFIC EIIBC COMPONENT-RELATED"/>
    <property type="match status" value="1"/>
</dbReference>
<feature type="domain" description="PTS EIIA type-1" evidence="13">
    <location>
        <begin position="506"/>
        <end position="607"/>
    </location>
</feature>
<feature type="transmembrane region" description="Helical" evidence="12">
    <location>
        <begin position="270"/>
        <end position="293"/>
    </location>
</feature>
<feature type="transmembrane region" description="Helical" evidence="12">
    <location>
        <begin position="384"/>
        <end position="404"/>
    </location>
</feature>
<organism evidence="16 17">
    <name type="scientific">Paenibacillus amylolyticus</name>
    <dbReference type="NCBI Taxonomy" id="1451"/>
    <lineage>
        <taxon>Bacteria</taxon>
        <taxon>Bacillati</taxon>
        <taxon>Bacillota</taxon>
        <taxon>Bacilli</taxon>
        <taxon>Bacillales</taxon>
        <taxon>Paenibacillaceae</taxon>
        <taxon>Paenibacillus</taxon>
    </lineage>
</organism>
<dbReference type="InterPro" id="IPR050558">
    <property type="entry name" value="PTS_Sugar-Specific_Components"/>
</dbReference>
<dbReference type="PROSITE" id="PS51103">
    <property type="entry name" value="PTS_EIIC_TYPE_1"/>
    <property type="match status" value="1"/>
</dbReference>
<name>A0ABD8AKM8_PAEAM</name>
<evidence type="ECO:0000256" key="2">
    <source>
        <dbReference type="ARBA" id="ARBA00022448"/>
    </source>
</evidence>
<evidence type="ECO:0000256" key="6">
    <source>
        <dbReference type="ARBA" id="ARBA00022683"/>
    </source>
</evidence>
<keyword evidence="5" id="KW-0808">Transferase</keyword>
<dbReference type="InterPro" id="IPR011055">
    <property type="entry name" value="Dup_hybrid_motif"/>
</dbReference>
<dbReference type="InterPro" id="IPR001127">
    <property type="entry name" value="PTS_EIIA_1_perm"/>
</dbReference>
<keyword evidence="8" id="KW-0418">Kinase</keyword>
<dbReference type="Pfam" id="PF02378">
    <property type="entry name" value="PTS_EIIC"/>
    <property type="match status" value="1"/>
</dbReference>
<feature type="transmembrane region" description="Helical" evidence="12">
    <location>
        <begin position="173"/>
        <end position="192"/>
    </location>
</feature>
<dbReference type="InterPro" id="IPR036878">
    <property type="entry name" value="Glu_permease_IIB"/>
</dbReference>
<evidence type="ECO:0000256" key="1">
    <source>
        <dbReference type="ARBA" id="ARBA00004651"/>
    </source>
</evidence>
<dbReference type="PROSITE" id="PS00371">
    <property type="entry name" value="PTS_EIIA_TYPE_1_HIS"/>
    <property type="match status" value="1"/>
</dbReference>
<evidence type="ECO:0000256" key="11">
    <source>
        <dbReference type="PROSITE-ProRule" id="PRU00421"/>
    </source>
</evidence>
<dbReference type="GO" id="GO:0005886">
    <property type="term" value="C:plasma membrane"/>
    <property type="evidence" value="ECO:0007669"/>
    <property type="project" value="UniProtKB-SubCell"/>
</dbReference>
<feature type="transmembrane region" description="Helical" evidence="12">
    <location>
        <begin position="212"/>
        <end position="233"/>
    </location>
</feature>
<evidence type="ECO:0000259" key="15">
    <source>
        <dbReference type="PROSITE" id="PS51103"/>
    </source>
</evidence>
<dbReference type="EMBL" id="CP145892">
    <property type="protein sequence ID" value="WWP18013.1"/>
    <property type="molecule type" value="Genomic_DNA"/>
</dbReference>
<dbReference type="InterPro" id="IPR013013">
    <property type="entry name" value="PTS_EIIC_1"/>
</dbReference>
<evidence type="ECO:0000256" key="5">
    <source>
        <dbReference type="ARBA" id="ARBA00022679"/>
    </source>
</evidence>
<dbReference type="GO" id="GO:0016301">
    <property type="term" value="F:kinase activity"/>
    <property type="evidence" value="ECO:0007669"/>
    <property type="project" value="UniProtKB-KW"/>
</dbReference>
<evidence type="ECO:0000256" key="3">
    <source>
        <dbReference type="ARBA" id="ARBA00022475"/>
    </source>
</evidence>
<feature type="active site" description="Phosphocysteine intermediate; for EIIB activity" evidence="11">
    <location>
        <position position="25"/>
    </location>
</feature>
<feature type="domain" description="PTS EIIC type-1" evidence="15">
    <location>
        <begin position="103"/>
        <end position="461"/>
    </location>
</feature>
<dbReference type="SUPFAM" id="SSF51261">
    <property type="entry name" value="Duplicated hybrid motif"/>
    <property type="match status" value="1"/>
</dbReference>
<evidence type="ECO:0000256" key="8">
    <source>
        <dbReference type="ARBA" id="ARBA00022777"/>
    </source>
</evidence>
<reference evidence="16 17" key="1">
    <citation type="submission" date="2024-02" db="EMBL/GenBank/DDBJ databases">
        <title>Complete sequences of two Paenibacillus sp. strains and one Lysinibacillus strain isolated from the environment on STAA medium highlight biotechnological potential.</title>
        <authorList>
            <person name="Attere S.A."/>
            <person name="Piche L.C."/>
            <person name="Intertaglia L."/>
            <person name="Lami R."/>
            <person name="Charette S.J."/>
            <person name="Vincent A.T."/>
        </authorList>
    </citation>
    <scope>NUCLEOTIDE SEQUENCE [LARGE SCALE GENOMIC DNA]</scope>
    <source>
        <strain evidence="16 17">Y5S-7</strain>
    </source>
</reference>
<dbReference type="SUPFAM" id="SSF55604">
    <property type="entry name" value="Glucose permease domain IIB"/>
    <property type="match status" value="1"/>
</dbReference>
<comment type="subcellular location">
    <subcellularLocation>
        <location evidence="1">Cell membrane</location>
        <topology evidence="1">Multi-pass membrane protein</topology>
    </subcellularLocation>
</comment>
<evidence type="ECO:0000256" key="9">
    <source>
        <dbReference type="ARBA" id="ARBA00022989"/>
    </source>
</evidence>
<dbReference type="GeneID" id="93476984"/>
<dbReference type="InterPro" id="IPR018113">
    <property type="entry name" value="PTrfase_EIIB_Cys"/>
</dbReference>
<dbReference type="Gene3D" id="3.30.1360.60">
    <property type="entry name" value="Glucose permease domain IIB"/>
    <property type="match status" value="1"/>
</dbReference>
<keyword evidence="9 12" id="KW-1133">Transmembrane helix</keyword>
<sequence length="633" mass="68040">MKTEELAKEIIANIGQDNITYATHCATRLRFNVKDESQVNLKALDRLEGVLRAQFNSGQLQIIIGAKVKSVFDAVSEKLDLENQDIEVKAVQQKKNVISRVVETVAGIFGPVIPVLIGCGMVKSVLAILTTMNLLETTSGAYQTFSLISDLIFYFFPFFLAVSAAKKFKTNEYLAVALAGAYMYPTIMEGAAKVAETGVTSLSFFGLPLLLVNYKSTIIPIIISVWVMSYVYRFVNKRIPDMFKILFVPMIVLFIMVPLGLIVFGPLGTYFGSGVAQIVTYLYTVNGVIGAFLFGTFRPLLIIFGMHYAITPINSQLIAEYGYSVISPANLTGNLAQAGACIGVFLLLKHKASKSSALSSGVTAMFGITEPAIFGFNLKYKRPFICAMLAGGIGAAYINFWGGGATALILPGILALPTYIADSYIHIIIGVAISITLALVAVLIWGIEEEIPAPVTASVGNGTDGSAAANASAATSESHALTRPTGTMIVGSPINGIVKNITEIDDPIFALGSGAAVESIDGKVYAPFDGKVVSLFPTKHAIGLMSNEGVEMLVHVGINTVKLKGKHFTAYVQQDQVIKQGDLLIEYDHEAIRAAGFDTVVPIIISNTFEYQSVEQIAEDRVVQNEALLRIHA</sequence>
<dbReference type="Proteomes" id="UP001364764">
    <property type="component" value="Chromosome"/>
</dbReference>
<keyword evidence="10 12" id="KW-0472">Membrane</keyword>
<dbReference type="GO" id="GO:0009401">
    <property type="term" value="P:phosphoenolpyruvate-dependent sugar phosphotransferase system"/>
    <property type="evidence" value="ECO:0007669"/>
    <property type="project" value="UniProtKB-KW"/>
</dbReference>
<evidence type="ECO:0000256" key="7">
    <source>
        <dbReference type="ARBA" id="ARBA00022692"/>
    </source>
</evidence>
<feature type="transmembrane region" description="Helical" evidence="12">
    <location>
        <begin position="424"/>
        <end position="447"/>
    </location>
</feature>
<feature type="transmembrane region" description="Helical" evidence="12">
    <location>
        <begin position="331"/>
        <end position="348"/>
    </location>
</feature>
<dbReference type="RefSeq" id="WP_338706081.1">
    <property type="nucleotide sequence ID" value="NZ_CP145892.1"/>
</dbReference>
<keyword evidence="7 12" id="KW-0812">Transmembrane</keyword>
<evidence type="ECO:0000256" key="12">
    <source>
        <dbReference type="SAM" id="Phobius"/>
    </source>
</evidence>
<evidence type="ECO:0000259" key="13">
    <source>
        <dbReference type="PROSITE" id="PS51093"/>
    </source>
</evidence>
<dbReference type="AlphaFoldDB" id="A0ABD8AKM8"/>
<evidence type="ECO:0000259" key="14">
    <source>
        <dbReference type="PROSITE" id="PS51098"/>
    </source>
</evidence>
<dbReference type="InterPro" id="IPR001996">
    <property type="entry name" value="PTS_IIB_1"/>
</dbReference>
<dbReference type="Pfam" id="PF00358">
    <property type="entry name" value="PTS_EIIA_1"/>
    <property type="match status" value="1"/>
</dbReference>
<keyword evidence="2" id="KW-0813">Transport</keyword>
<feature type="transmembrane region" description="Helical" evidence="12">
    <location>
        <begin position="141"/>
        <end position="161"/>
    </location>
</feature>
<dbReference type="PROSITE" id="PS51098">
    <property type="entry name" value="PTS_EIIB_TYPE_1"/>
    <property type="match status" value="1"/>
</dbReference>
<dbReference type="InterPro" id="IPR003352">
    <property type="entry name" value="PTS_EIIC"/>
</dbReference>